<name>A0A5C5YX01_9BACT</name>
<dbReference type="Proteomes" id="UP000315010">
    <property type="component" value="Unassembled WGS sequence"/>
</dbReference>
<comment type="caution">
    <text evidence="1">The sequence shown here is derived from an EMBL/GenBank/DDBJ whole genome shotgun (WGS) entry which is preliminary data.</text>
</comment>
<evidence type="ECO:0000313" key="1">
    <source>
        <dbReference type="EMBL" id="TWT79545.1"/>
    </source>
</evidence>
<gene>
    <name evidence="1" type="ORF">CA13_09490</name>
</gene>
<protein>
    <submittedName>
        <fullName evidence="1">Uncharacterized protein</fullName>
    </submittedName>
</protein>
<proteinExistence type="predicted"/>
<dbReference type="AlphaFoldDB" id="A0A5C5YX01"/>
<dbReference type="EMBL" id="SJPJ01000001">
    <property type="protein sequence ID" value="TWT79545.1"/>
    <property type="molecule type" value="Genomic_DNA"/>
</dbReference>
<reference evidence="1 2" key="1">
    <citation type="submission" date="2019-02" db="EMBL/GenBank/DDBJ databases">
        <title>Deep-cultivation of Planctomycetes and their phenomic and genomic characterization uncovers novel biology.</title>
        <authorList>
            <person name="Wiegand S."/>
            <person name="Jogler M."/>
            <person name="Boedeker C."/>
            <person name="Pinto D."/>
            <person name="Vollmers J."/>
            <person name="Rivas-Marin E."/>
            <person name="Kohn T."/>
            <person name="Peeters S.H."/>
            <person name="Heuer A."/>
            <person name="Rast P."/>
            <person name="Oberbeckmann S."/>
            <person name="Bunk B."/>
            <person name="Jeske O."/>
            <person name="Meyerdierks A."/>
            <person name="Storesund J.E."/>
            <person name="Kallscheuer N."/>
            <person name="Luecker S."/>
            <person name="Lage O.M."/>
            <person name="Pohl T."/>
            <person name="Merkel B.J."/>
            <person name="Hornburger P."/>
            <person name="Mueller R.-W."/>
            <person name="Bruemmer F."/>
            <person name="Labrenz M."/>
            <person name="Spormann A.M."/>
            <person name="Op Den Camp H."/>
            <person name="Overmann J."/>
            <person name="Amann R."/>
            <person name="Jetten M.S.M."/>
            <person name="Mascher T."/>
            <person name="Medema M.H."/>
            <person name="Devos D.P."/>
            <person name="Kaster A.-K."/>
            <person name="Ovreas L."/>
            <person name="Rohde M."/>
            <person name="Galperin M.Y."/>
            <person name="Jogler C."/>
        </authorList>
    </citation>
    <scope>NUCLEOTIDE SEQUENCE [LARGE SCALE GENOMIC DNA]</scope>
    <source>
        <strain evidence="1 2">CA13</strain>
    </source>
</reference>
<sequence length="157" mass="17808">MRPPKLGHQNGFCTNGCARYTCTTSFRDGQISAPPKTTNQRMHAEDSSRRWAMVAFPLVPGDPGRYPINEDRYAGVGPWRHNTGLRLMPVNDMPDEPFPRTTFLVRPSNLLMACASNLLLPSACSVLLWNVYWHSTFHLYSPRITIRCTRSRGPRGF</sequence>
<organism evidence="1 2">
    <name type="scientific">Novipirellula herctigrandis</name>
    <dbReference type="NCBI Taxonomy" id="2527986"/>
    <lineage>
        <taxon>Bacteria</taxon>
        <taxon>Pseudomonadati</taxon>
        <taxon>Planctomycetota</taxon>
        <taxon>Planctomycetia</taxon>
        <taxon>Pirellulales</taxon>
        <taxon>Pirellulaceae</taxon>
        <taxon>Novipirellula</taxon>
    </lineage>
</organism>
<keyword evidence="2" id="KW-1185">Reference proteome</keyword>
<accession>A0A5C5YX01</accession>
<evidence type="ECO:0000313" key="2">
    <source>
        <dbReference type="Proteomes" id="UP000315010"/>
    </source>
</evidence>